<name>A0A1H3M2N1_9PSEU</name>
<organism evidence="1 2">
    <name type="scientific">Saccharopolyspora shandongensis</name>
    <dbReference type="NCBI Taxonomy" id="418495"/>
    <lineage>
        <taxon>Bacteria</taxon>
        <taxon>Bacillati</taxon>
        <taxon>Actinomycetota</taxon>
        <taxon>Actinomycetes</taxon>
        <taxon>Pseudonocardiales</taxon>
        <taxon>Pseudonocardiaceae</taxon>
        <taxon>Saccharopolyspora</taxon>
    </lineage>
</organism>
<reference evidence="2" key="1">
    <citation type="submission" date="2016-10" db="EMBL/GenBank/DDBJ databases">
        <authorList>
            <person name="Varghese N."/>
            <person name="Submissions S."/>
        </authorList>
    </citation>
    <scope>NUCLEOTIDE SEQUENCE [LARGE SCALE GENOMIC DNA]</scope>
    <source>
        <strain evidence="2">CGMCC 4.3530</strain>
    </source>
</reference>
<protein>
    <submittedName>
        <fullName evidence="1">Uncharacterized protein</fullName>
    </submittedName>
</protein>
<gene>
    <name evidence="1" type="ORF">SAMN05216215_103327</name>
</gene>
<evidence type="ECO:0000313" key="1">
    <source>
        <dbReference type="EMBL" id="SDY70826.1"/>
    </source>
</evidence>
<keyword evidence="2" id="KW-1185">Reference proteome</keyword>
<dbReference type="EMBL" id="FNOK01000033">
    <property type="protein sequence ID" value="SDY70826.1"/>
    <property type="molecule type" value="Genomic_DNA"/>
</dbReference>
<sequence length="81" mass="8499">MSIVLGVRWLVLSYRAGSFPPRAAVFQAWDATGVFARVLDSGEAATFSSDSVVVSGVGKTQVALDYAERVGATVGRSWSCG</sequence>
<accession>A0A1H3M2N1</accession>
<dbReference type="AlphaFoldDB" id="A0A1H3M2N1"/>
<dbReference type="RefSeq" id="WP_218157499.1">
    <property type="nucleotide sequence ID" value="NZ_FNOK01000033.1"/>
</dbReference>
<dbReference type="STRING" id="418495.SAMN05216215_103327"/>
<proteinExistence type="predicted"/>
<evidence type="ECO:0000313" key="2">
    <source>
        <dbReference type="Proteomes" id="UP000199529"/>
    </source>
</evidence>
<dbReference type="Proteomes" id="UP000199529">
    <property type="component" value="Unassembled WGS sequence"/>
</dbReference>